<name>A0A1H2SRX4_9RHOB</name>
<dbReference type="EMBL" id="FNMZ01000001">
    <property type="protein sequence ID" value="SDW34277.1"/>
    <property type="molecule type" value="Genomic_DNA"/>
</dbReference>
<dbReference type="InterPro" id="IPR044725">
    <property type="entry name" value="CBSX3_CBS_dom"/>
</dbReference>
<organism evidence="4 5">
    <name type="scientific">Albimonas donghaensis</name>
    <dbReference type="NCBI Taxonomy" id="356660"/>
    <lineage>
        <taxon>Bacteria</taxon>
        <taxon>Pseudomonadati</taxon>
        <taxon>Pseudomonadota</taxon>
        <taxon>Alphaproteobacteria</taxon>
        <taxon>Rhodobacterales</taxon>
        <taxon>Paracoccaceae</taxon>
        <taxon>Albimonas</taxon>
    </lineage>
</organism>
<dbReference type="Pfam" id="PF00571">
    <property type="entry name" value="CBS"/>
    <property type="match status" value="2"/>
</dbReference>
<keyword evidence="1 2" id="KW-0129">CBS domain</keyword>
<dbReference type="OrthoDB" id="9807125at2"/>
<dbReference type="PANTHER" id="PTHR43080:SF2">
    <property type="entry name" value="CBS DOMAIN-CONTAINING PROTEIN"/>
    <property type="match status" value="1"/>
</dbReference>
<dbReference type="InterPro" id="IPR000644">
    <property type="entry name" value="CBS_dom"/>
</dbReference>
<dbReference type="SMART" id="SM00116">
    <property type="entry name" value="CBS"/>
    <property type="match status" value="2"/>
</dbReference>
<keyword evidence="5" id="KW-1185">Reference proteome</keyword>
<dbReference type="SUPFAM" id="SSF54631">
    <property type="entry name" value="CBS-domain pair"/>
    <property type="match status" value="1"/>
</dbReference>
<dbReference type="InterPro" id="IPR046342">
    <property type="entry name" value="CBS_dom_sf"/>
</dbReference>
<evidence type="ECO:0000256" key="1">
    <source>
        <dbReference type="ARBA" id="ARBA00023122"/>
    </source>
</evidence>
<feature type="domain" description="CBS" evidence="3">
    <location>
        <begin position="77"/>
        <end position="135"/>
    </location>
</feature>
<dbReference type="InterPro" id="IPR051257">
    <property type="entry name" value="Diverse_CBS-Domain"/>
</dbReference>
<dbReference type="PROSITE" id="PS51371">
    <property type="entry name" value="CBS"/>
    <property type="match status" value="2"/>
</dbReference>
<dbReference type="CDD" id="cd04623">
    <property type="entry name" value="CBS_pair_bac_euk"/>
    <property type="match status" value="1"/>
</dbReference>
<evidence type="ECO:0000313" key="4">
    <source>
        <dbReference type="EMBL" id="SDW34277.1"/>
    </source>
</evidence>
<gene>
    <name evidence="4" type="ORF">SAMN05444336_101748</name>
</gene>
<reference evidence="4 5" key="1">
    <citation type="submission" date="2016-10" db="EMBL/GenBank/DDBJ databases">
        <authorList>
            <person name="de Groot N.N."/>
        </authorList>
    </citation>
    <scope>NUCLEOTIDE SEQUENCE [LARGE SCALE GENOMIC DNA]</scope>
    <source>
        <strain evidence="4 5">DSM 17890</strain>
    </source>
</reference>
<sequence>MTVARILRQKGSADVATITAAETVADAAAALSSKRIGALVVSNDGKAVAGIISERDVVRWLGTDGATCLSMPVADVMTAKVVTCAPEDDVAEIMQRMTTGRFRHIPVIDEGRLAGVISIGDVVKYRMDVLQHEAEALTDMIKGY</sequence>
<dbReference type="PANTHER" id="PTHR43080">
    <property type="entry name" value="CBS DOMAIN-CONTAINING PROTEIN CBSX3, MITOCHONDRIAL"/>
    <property type="match status" value="1"/>
</dbReference>
<feature type="domain" description="CBS" evidence="3">
    <location>
        <begin position="11"/>
        <end position="67"/>
    </location>
</feature>
<proteinExistence type="predicted"/>
<dbReference type="AlphaFoldDB" id="A0A1H2SRX4"/>
<evidence type="ECO:0000256" key="2">
    <source>
        <dbReference type="PROSITE-ProRule" id="PRU00703"/>
    </source>
</evidence>
<accession>A0A1H2SRX4</accession>
<dbReference type="Gene3D" id="3.10.580.10">
    <property type="entry name" value="CBS-domain"/>
    <property type="match status" value="1"/>
</dbReference>
<evidence type="ECO:0000313" key="5">
    <source>
        <dbReference type="Proteomes" id="UP000199118"/>
    </source>
</evidence>
<evidence type="ECO:0000259" key="3">
    <source>
        <dbReference type="PROSITE" id="PS51371"/>
    </source>
</evidence>
<dbReference type="STRING" id="356660.SAMN05444336_101748"/>
<protein>
    <submittedName>
        <fullName evidence="4">CBS domain-containing protein</fullName>
    </submittedName>
</protein>
<dbReference type="RefSeq" id="WP_092679757.1">
    <property type="nucleotide sequence ID" value="NZ_FNMZ01000001.1"/>
</dbReference>
<dbReference type="Proteomes" id="UP000199118">
    <property type="component" value="Unassembled WGS sequence"/>
</dbReference>